<dbReference type="InterPro" id="IPR051811">
    <property type="entry name" value="Cytochrome_c550/c551-like"/>
</dbReference>
<feature type="signal peptide" evidence="7">
    <location>
        <begin position="1"/>
        <end position="21"/>
    </location>
</feature>
<dbReference type="Proteomes" id="UP000185622">
    <property type="component" value="Chromosome"/>
</dbReference>
<dbReference type="PROSITE" id="PS51007">
    <property type="entry name" value="CYTC"/>
    <property type="match status" value="1"/>
</dbReference>
<evidence type="ECO:0000256" key="4">
    <source>
        <dbReference type="ARBA" id="ARBA00022982"/>
    </source>
</evidence>
<organism evidence="9 10">
    <name type="scientific">Thioclava nitratireducens</name>
    <dbReference type="NCBI Taxonomy" id="1915078"/>
    <lineage>
        <taxon>Bacteria</taxon>
        <taxon>Pseudomonadati</taxon>
        <taxon>Pseudomonadota</taxon>
        <taxon>Alphaproteobacteria</taxon>
        <taxon>Rhodobacterales</taxon>
        <taxon>Paracoccaceae</taxon>
        <taxon>Thioclava</taxon>
    </lineage>
</organism>
<keyword evidence="4" id="KW-0249">Electron transport</keyword>
<dbReference type="InterPro" id="IPR036909">
    <property type="entry name" value="Cyt_c-like_dom_sf"/>
</dbReference>
<evidence type="ECO:0000256" key="5">
    <source>
        <dbReference type="ARBA" id="ARBA00023004"/>
    </source>
</evidence>
<keyword evidence="2 6" id="KW-0349">Heme</keyword>
<evidence type="ECO:0000313" key="10">
    <source>
        <dbReference type="Proteomes" id="UP000185622"/>
    </source>
</evidence>
<feature type="domain" description="Cytochrome c" evidence="8">
    <location>
        <begin position="51"/>
        <end position="137"/>
    </location>
</feature>
<evidence type="ECO:0000259" key="8">
    <source>
        <dbReference type="PROSITE" id="PS51007"/>
    </source>
</evidence>
<evidence type="ECO:0000313" key="9">
    <source>
        <dbReference type="EMBL" id="AQS49885.1"/>
    </source>
</evidence>
<gene>
    <name evidence="9" type="ORF">BMG03_12530</name>
</gene>
<protein>
    <submittedName>
        <fullName evidence="9">Cytochrome C</fullName>
    </submittedName>
</protein>
<evidence type="ECO:0000256" key="1">
    <source>
        <dbReference type="ARBA" id="ARBA00022448"/>
    </source>
</evidence>
<evidence type="ECO:0000256" key="3">
    <source>
        <dbReference type="ARBA" id="ARBA00022723"/>
    </source>
</evidence>
<dbReference type="EMBL" id="CP019437">
    <property type="protein sequence ID" value="AQS49885.1"/>
    <property type="molecule type" value="Genomic_DNA"/>
</dbReference>
<proteinExistence type="predicted"/>
<evidence type="ECO:0000256" key="6">
    <source>
        <dbReference type="PROSITE-ProRule" id="PRU00433"/>
    </source>
</evidence>
<dbReference type="PANTHER" id="PTHR37823:SF1">
    <property type="entry name" value="CYTOCHROME C-553-LIKE"/>
    <property type="match status" value="1"/>
</dbReference>
<dbReference type="Gene3D" id="1.10.760.10">
    <property type="entry name" value="Cytochrome c-like domain"/>
    <property type="match status" value="1"/>
</dbReference>
<keyword evidence="1" id="KW-0813">Transport</keyword>
<sequence>MKRYILSAVVVAALAAGGWLVLQPDTATEAEAAPARGEPLVSVSLPNTLSEQAQMGKRAFDATCAACHGANATGKMGFGPPLVHKIYEPTHHGDMAFQAAVQTGVRAHHWRFGNMPPQEGLTRGDVANIVAYVRELQRANGIE</sequence>
<dbReference type="SUPFAM" id="SSF46626">
    <property type="entry name" value="Cytochrome c"/>
    <property type="match status" value="1"/>
</dbReference>
<reference evidence="9 10" key="1">
    <citation type="submission" date="2017-01" db="EMBL/GenBank/DDBJ databases">
        <title>The complete genome sequence of a sulfur-oxidizing marine bacterium Thioclava sp. 25B10_4T.</title>
        <authorList>
            <person name="Liu Y."/>
            <person name="Lai Q."/>
            <person name="Shao Z."/>
        </authorList>
    </citation>
    <scope>NUCLEOTIDE SEQUENCE [LARGE SCALE GENOMIC DNA]</scope>
    <source>
        <strain evidence="9 10">25B10_4</strain>
    </source>
</reference>
<keyword evidence="7" id="KW-0732">Signal</keyword>
<dbReference type="InterPro" id="IPR009056">
    <property type="entry name" value="Cyt_c-like_dom"/>
</dbReference>
<keyword evidence="10" id="KW-1185">Reference proteome</keyword>
<keyword evidence="3 6" id="KW-0479">Metal-binding</keyword>
<evidence type="ECO:0000256" key="2">
    <source>
        <dbReference type="ARBA" id="ARBA00022617"/>
    </source>
</evidence>
<dbReference type="PANTHER" id="PTHR37823">
    <property type="entry name" value="CYTOCHROME C-553-LIKE"/>
    <property type="match status" value="1"/>
</dbReference>
<feature type="chain" id="PRO_5045470878" evidence="7">
    <location>
        <begin position="22"/>
        <end position="143"/>
    </location>
</feature>
<keyword evidence="5 6" id="KW-0408">Iron</keyword>
<name>A0ABM6ILU5_9RHOB</name>
<accession>A0ABM6ILU5</accession>
<evidence type="ECO:0000256" key="7">
    <source>
        <dbReference type="SAM" id="SignalP"/>
    </source>
</evidence>
<dbReference type="Pfam" id="PF00034">
    <property type="entry name" value="Cytochrom_C"/>
    <property type="match status" value="1"/>
</dbReference>
<dbReference type="RefSeq" id="WP_075775150.1">
    <property type="nucleotide sequence ID" value="NZ_CP019437.1"/>
</dbReference>